<dbReference type="OrthoDB" id="3366674at2759"/>
<protein>
    <submittedName>
        <fullName evidence="2">Uncharacterized protein</fullName>
    </submittedName>
</protein>
<feature type="region of interest" description="Disordered" evidence="1">
    <location>
        <begin position="77"/>
        <end position="161"/>
    </location>
</feature>
<feature type="region of interest" description="Disordered" evidence="1">
    <location>
        <begin position="1"/>
        <end position="32"/>
    </location>
</feature>
<feature type="compositionally biased region" description="Low complexity" evidence="1">
    <location>
        <begin position="118"/>
        <end position="129"/>
    </location>
</feature>
<dbReference type="EMBL" id="KL197739">
    <property type="protein sequence ID" value="KDQ52563.1"/>
    <property type="molecule type" value="Genomic_DNA"/>
</dbReference>
<evidence type="ECO:0000256" key="1">
    <source>
        <dbReference type="SAM" id="MobiDB-lite"/>
    </source>
</evidence>
<sequence>MSGSQKDNLPPPASMTVIPISSKKKPTKGPKCAWWNLTCDTILIDKLKLQKADGKQTNNASCKQDAWTVLDQKQEGEQLGLRSQPRSPEWGAIGDGDGDGDDSPLDPQLIGEGGPQPSGGNSRPSLSSSESEEEVMEVPPGSKKRTRAVSNSSPSSALSGKLSGSLKEVAAALAINHAGLPDQDRKMKAVSVLEGISSDLLSAKDKICFMQLICGDTGVLQQGVVVGVCYC</sequence>
<dbReference type="InParanoid" id="A0A067PCC3"/>
<evidence type="ECO:0000313" key="3">
    <source>
        <dbReference type="Proteomes" id="UP000027265"/>
    </source>
</evidence>
<proteinExistence type="predicted"/>
<accession>A0A067PCC3</accession>
<organism evidence="2 3">
    <name type="scientific">Jaapia argillacea MUCL 33604</name>
    <dbReference type="NCBI Taxonomy" id="933084"/>
    <lineage>
        <taxon>Eukaryota</taxon>
        <taxon>Fungi</taxon>
        <taxon>Dikarya</taxon>
        <taxon>Basidiomycota</taxon>
        <taxon>Agaricomycotina</taxon>
        <taxon>Agaricomycetes</taxon>
        <taxon>Agaricomycetidae</taxon>
        <taxon>Jaapiales</taxon>
        <taxon>Jaapiaceae</taxon>
        <taxon>Jaapia</taxon>
    </lineage>
</organism>
<dbReference type="AlphaFoldDB" id="A0A067PCC3"/>
<evidence type="ECO:0000313" key="2">
    <source>
        <dbReference type="EMBL" id="KDQ52563.1"/>
    </source>
</evidence>
<name>A0A067PCC3_9AGAM</name>
<reference evidence="3" key="1">
    <citation type="journal article" date="2014" name="Proc. Natl. Acad. Sci. U.S.A.">
        <title>Extensive sampling of basidiomycete genomes demonstrates inadequacy of the white-rot/brown-rot paradigm for wood decay fungi.</title>
        <authorList>
            <person name="Riley R."/>
            <person name="Salamov A.A."/>
            <person name="Brown D.W."/>
            <person name="Nagy L.G."/>
            <person name="Floudas D."/>
            <person name="Held B.W."/>
            <person name="Levasseur A."/>
            <person name="Lombard V."/>
            <person name="Morin E."/>
            <person name="Otillar R."/>
            <person name="Lindquist E.A."/>
            <person name="Sun H."/>
            <person name="LaButti K.M."/>
            <person name="Schmutz J."/>
            <person name="Jabbour D."/>
            <person name="Luo H."/>
            <person name="Baker S.E."/>
            <person name="Pisabarro A.G."/>
            <person name="Walton J.D."/>
            <person name="Blanchette R.A."/>
            <person name="Henrissat B."/>
            <person name="Martin F."/>
            <person name="Cullen D."/>
            <person name="Hibbett D.S."/>
            <person name="Grigoriev I.V."/>
        </authorList>
    </citation>
    <scope>NUCLEOTIDE SEQUENCE [LARGE SCALE GENOMIC DNA]</scope>
    <source>
        <strain evidence="3">MUCL 33604</strain>
    </source>
</reference>
<dbReference type="Proteomes" id="UP000027265">
    <property type="component" value="Unassembled WGS sequence"/>
</dbReference>
<gene>
    <name evidence="2" type="ORF">JAAARDRAFT_50232</name>
</gene>
<dbReference type="HOGENOM" id="CLU_1199976_0_0_1"/>
<feature type="compositionally biased region" description="Low complexity" evidence="1">
    <location>
        <begin position="150"/>
        <end position="161"/>
    </location>
</feature>
<keyword evidence="3" id="KW-1185">Reference proteome</keyword>